<dbReference type="PANTHER" id="PTHR30069:SF46">
    <property type="entry name" value="OAR PROTEIN"/>
    <property type="match status" value="1"/>
</dbReference>
<organism evidence="11 12">
    <name type="scientific">Shewanella electrica</name>
    <dbReference type="NCBI Taxonomy" id="515560"/>
    <lineage>
        <taxon>Bacteria</taxon>
        <taxon>Pseudomonadati</taxon>
        <taxon>Pseudomonadota</taxon>
        <taxon>Gammaproteobacteria</taxon>
        <taxon>Alteromonadales</taxon>
        <taxon>Shewanellaceae</taxon>
        <taxon>Shewanella</taxon>
    </lineage>
</organism>
<dbReference type="InterPro" id="IPR013784">
    <property type="entry name" value="Carb-bd-like_fold"/>
</dbReference>
<evidence type="ECO:0000259" key="9">
    <source>
        <dbReference type="Pfam" id="PF07715"/>
    </source>
</evidence>
<comment type="caution">
    <text evidence="11">The sequence shown here is derived from an EMBL/GenBank/DDBJ whole genome shotgun (WGS) entry which is preliminary data.</text>
</comment>
<evidence type="ECO:0000313" key="11">
    <source>
        <dbReference type="EMBL" id="MCS4558093.1"/>
    </source>
</evidence>
<dbReference type="Gene3D" id="2.40.170.20">
    <property type="entry name" value="TonB-dependent receptor, beta-barrel domain"/>
    <property type="match status" value="1"/>
</dbReference>
<feature type="domain" description="TonB-dependent transporter Oar-like beta-barrel" evidence="10">
    <location>
        <begin position="568"/>
        <end position="840"/>
    </location>
</feature>
<dbReference type="SUPFAM" id="SSF56935">
    <property type="entry name" value="Porins"/>
    <property type="match status" value="1"/>
</dbReference>
<comment type="subcellular location">
    <subcellularLocation>
        <location evidence="1 7">Cell outer membrane</location>
        <topology evidence="1 7">Multi-pass membrane protein</topology>
    </subcellularLocation>
</comment>
<keyword evidence="3 7" id="KW-1134">Transmembrane beta strand</keyword>
<dbReference type="Pfam" id="PF07715">
    <property type="entry name" value="Plug"/>
    <property type="match status" value="1"/>
</dbReference>
<dbReference type="Gene3D" id="2.170.130.10">
    <property type="entry name" value="TonB-dependent receptor, plug domain"/>
    <property type="match status" value="1"/>
</dbReference>
<keyword evidence="4 7" id="KW-0812">Transmembrane</keyword>
<keyword evidence="5 7" id="KW-0472">Membrane</keyword>
<dbReference type="Proteomes" id="UP001201549">
    <property type="component" value="Unassembled WGS sequence"/>
</dbReference>
<dbReference type="InterPro" id="IPR037066">
    <property type="entry name" value="Plug_dom_sf"/>
</dbReference>
<keyword evidence="11" id="KW-0675">Receptor</keyword>
<name>A0ABT2FP33_9GAMM</name>
<dbReference type="SUPFAM" id="SSF49452">
    <property type="entry name" value="Starch-binding domain-like"/>
    <property type="match status" value="1"/>
</dbReference>
<evidence type="ECO:0000256" key="1">
    <source>
        <dbReference type="ARBA" id="ARBA00004571"/>
    </source>
</evidence>
<dbReference type="InterPro" id="IPR036942">
    <property type="entry name" value="Beta-barrel_TonB_sf"/>
</dbReference>
<dbReference type="InterPro" id="IPR012910">
    <property type="entry name" value="Plug_dom"/>
</dbReference>
<evidence type="ECO:0000259" key="10">
    <source>
        <dbReference type="Pfam" id="PF25183"/>
    </source>
</evidence>
<protein>
    <submittedName>
        <fullName evidence="11">TonB-dependent receptor</fullName>
    </submittedName>
</protein>
<feature type="domain" description="TonB-dependent transporter Oar-like beta-barrel" evidence="10">
    <location>
        <begin position="327"/>
        <end position="565"/>
    </location>
</feature>
<evidence type="ECO:0000256" key="4">
    <source>
        <dbReference type="ARBA" id="ARBA00022692"/>
    </source>
</evidence>
<proteinExistence type="inferred from homology"/>
<feature type="chain" id="PRO_5045878373" evidence="8">
    <location>
        <begin position="28"/>
        <end position="969"/>
    </location>
</feature>
<dbReference type="Pfam" id="PF25183">
    <property type="entry name" value="OMP_b-brl_4"/>
    <property type="match status" value="2"/>
</dbReference>
<dbReference type="InterPro" id="IPR057601">
    <property type="entry name" value="Oar-like_b-barrel"/>
</dbReference>
<feature type="signal peptide" evidence="8">
    <location>
        <begin position="1"/>
        <end position="27"/>
    </location>
</feature>
<comment type="similarity">
    <text evidence="7">Belongs to the TonB-dependent receptor family.</text>
</comment>
<dbReference type="Gene3D" id="2.60.40.1120">
    <property type="entry name" value="Carboxypeptidase-like, regulatory domain"/>
    <property type="match status" value="1"/>
</dbReference>
<dbReference type="PROSITE" id="PS52016">
    <property type="entry name" value="TONB_DEPENDENT_REC_3"/>
    <property type="match status" value="1"/>
</dbReference>
<evidence type="ECO:0000256" key="3">
    <source>
        <dbReference type="ARBA" id="ARBA00022452"/>
    </source>
</evidence>
<keyword evidence="2 7" id="KW-0813">Transport</keyword>
<reference evidence="12" key="2">
    <citation type="submission" date="2023-07" db="EMBL/GenBank/DDBJ databases">
        <title>Shewanella mangrovi sp. nov., an acetaldehyde- degrading bacterium isolated from mangrove sediment.</title>
        <authorList>
            <person name="Liu Y."/>
        </authorList>
    </citation>
    <scope>NUCLEOTIDE SEQUENCE [LARGE SCALE GENOMIC DNA]</scope>
    <source>
        <strain evidence="12">C32</strain>
    </source>
</reference>
<evidence type="ECO:0000256" key="2">
    <source>
        <dbReference type="ARBA" id="ARBA00022448"/>
    </source>
</evidence>
<dbReference type="PANTHER" id="PTHR30069">
    <property type="entry name" value="TONB-DEPENDENT OUTER MEMBRANE RECEPTOR"/>
    <property type="match status" value="1"/>
</dbReference>
<gene>
    <name evidence="11" type="ORF">L9G74_16775</name>
</gene>
<evidence type="ECO:0000256" key="5">
    <source>
        <dbReference type="ARBA" id="ARBA00023136"/>
    </source>
</evidence>
<keyword evidence="6 7" id="KW-0998">Cell outer membrane</keyword>
<dbReference type="Pfam" id="PF13620">
    <property type="entry name" value="CarboxypepD_reg"/>
    <property type="match status" value="1"/>
</dbReference>
<keyword evidence="8" id="KW-0732">Signal</keyword>
<accession>A0ABT2FP33</accession>
<evidence type="ECO:0000313" key="12">
    <source>
        <dbReference type="Proteomes" id="UP001201549"/>
    </source>
</evidence>
<feature type="domain" description="TonB-dependent receptor plug" evidence="9">
    <location>
        <begin position="138"/>
        <end position="235"/>
    </location>
</feature>
<keyword evidence="12" id="KW-1185">Reference proteome</keyword>
<dbReference type="InterPro" id="IPR039426">
    <property type="entry name" value="TonB-dep_rcpt-like"/>
</dbReference>
<evidence type="ECO:0000256" key="8">
    <source>
        <dbReference type="SAM" id="SignalP"/>
    </source>
</evidence>
<sequence>MKQATFRRTLLAASVSALFAISTPIFAASNSTGGVKGHVTAADNTSLAGATIVIVNKENGATKTVTANENGNFRVPSLAIGEYKITISKPGYETQVVEAATVTIGNEVTIDTTMTSGDIERISVTGSRVAMVDTASPEIALSISASEIARLPISQDMTSVALLAPGTTKGDGAFGNRASFGGSSVAENSYIVNGVNITGFRNGLAIADIPFSAYEEFQVKTGGYSAQFGRSTGGVINAVTKSGGNEWKFEINGRWEPDALREDRPDVRYAIGNGTSIKPFDMYEDNSHDEVEKFEGELAISGPLIKDKLFIYGLIQPQSYKDRNASANGLTYTDRKIDDPLWLGRIDWQISEDHKLMVWGFSDAKDQENSTKAWVKGTASEKFSVLETGGTTWSVKYDGRFTDWLSMDALYAEVEFDSTQQSPEDASCPYIADYRSGAGVALGCWQTAQPTASSDKRKQYNMNFYVNYFDDHQIKLGVDYEDDSANEMKVYSGGVGYNYYFNDKDYKLDNDYVLDQAMEYVRVTNYTNGGTFSSASLAWFIEDTWSILPNLTARIGIRNESFENKNASDQTFIKIDNQWAPRLGLTWDVFDNGESKVFANFGRYHIPVATNTNIRLAGTELYTRDWYALDGVNADDTPILGAALGPQKVYGNGVAASPDEIVNSDIKPMYQDEYILGYQQNLDEDWAAGIKFTHRDLKSVIDDISIKAGLEAMGYDGSSDPFILSNPGKDATVYFDTDGDGTLEQIHISAEDLGFPEAVRKYSSVELTLNRRWNDDWMLNASYTWAHSYGNAEGYVKSDNGQDDAGLTTDWDYPYLMDGAYGNLPNDRRHTIKVFGAYQLTDNVTVGTNITAQSGRPKNALSYSTLPDDYPEEYQYGDTFYPFGVKCSRGCMGTEAWTFTVDANVTYNIDYWDDVNANVKLDVFNLFNAQTVTKTNEYLDEGGLTSPTYGLAEEFVAPRYVRVSFNVAF</sequence>
<dbReference type="EMBL" id="JAKOGG010000016">
    <property type="protein sequence ID" value="MCS4558093.1"/>
    <property type="molecule type" value="Genomic_DNA"/>
</dbReference>
<evidence type="ECO:0000256" key="6">
    <source>
        <dbReference type="ARBA" id="ARBA00023237"/>
    </source>
</evidence>
<reference evidence="11 12" key="1">
    <citation type="submission" date="2022-02" db="EMBL/GenBank/DDBJ databases">
        <authorList>
            <person name="Zhuang L."/>
        </authorList>
    </citation>
    <scope>NUCLEOTIDE SEQUENCE [LARGE SCALE GENOMIC DNA]</scope>
    <source>
        <strain evidence="11 12">C32</strain>
    </source>
</reference>
<dbReference type="RefSeq" id="WP_238897744.1">
    <property type="nucleotide sequence ID" value="NZ_JAKOGG010000016.1"/>
</dbReference>
<evidence type="ECO:0000256" key="7">
    <source>
        <dbReference type="PROSITE-ProRule" id="PRU01360"/>
    </source>
</evidence>